<accession>A0A2U3EC61</accession>
<evidence type="ECO:0000313" key="9">
    <source>
        <dbReference type="EMBL" id="PWI72096.1"/>
    </source>
</evidence>
<keyword evidence="2" id="KW-0285">Flavoprotein</keyword>
<evidence type="ECO:0000313" key="11">
    <source>
        <dbReference type="Proteomes" id="UP001287286"/>
    </source>
</evidence>
<sequence length="553" mass="60265">MKLPGQRLIVQPDRHNNVASRQPTPASHRAADRLPYTRHSPQAAAPRNRLASPDKLSGSARGLLGLIDPRGRPTATGAIRTAVEARLRVLASGAADGGDGEGPPAAGWGAATLYLRAHAGTPDCNPAAPSPRQQTTQSIMGSVVKPVIISGAGVVGLTLAHALKKAGIPFEIYERDEHIDARPHGWAITLHWVLPFLRKMLDDETLAAVDAVQVDPEVGRNDNGNFLFLNLETLETKFRIPPNERRRVNRERLRKALLRGVAEHVRWGRRLTGVELLDGNGDGIDGDGDVRAVFADGSSVDGRLLVGAEGSNSQTRRFLVPDTFRNYQLPVRLVGAAIDLRPDEAQPLRDIDPLLFQGCHPVTGNFLWISMLETPDTNGSAGTPDAHYRIQVIVSWPVRDPEADEVPDGDAARVAEMQRRAADFHPLLRNVVDAIPPTASVMEIALQDWPCQQWDSRGGRVTLVGDAAHAMTMYRGEAANHGILDAYILARRIEEVYAGGKARAEAIVEYEEEMRERAAPAVLLSRQACLDAHDYHGLNENSAVLKRRAITTK</sequence>
<dbReference type="PANTHER" id="PTHR47178">
    <property type="entry name" value="MONOOXYGENASE, FAD-BINDING"/>
    <property type="match status" value="1"/>
</dbReference>
<evidence type="ECO:0000256" key="3">
    <source>
        <dbReference type="ARBA" id="ARBA00022827"/>
    </source>
</evidence>
<dbReference type="GO" id="GO:0071949">
    <property type="term" value="F:FAD binding"/>
    <property type="evidence" value="ECO:0007669"/>
    <property type="project" value="InterPro"/>
</dbReference>
<feature type="domain" description="FAD-binding" evidence="7">
    <location>
        <begin position="146"/>
        <end position="522"/>
    </location>
</feature>
<evidence type="ECO:0000256" key="6">
    <source>
        <dbReference type="SAM" id="MobiDB-lite"/>
    </source>
</evidence>
<dbReference type="InterPro" id="IPR002938">
    <property type="entry name" value="FAD-bd"/>
</dbReference>
<dbReference type="Gene3D" id="3.50.50.60">
    <property type="entry name" value="FAD/NAD(P)-binding domain"/>
    <property type="match status" value="1"/>
</dbReference>
<keyword evidence="5 9" id="KW-0503">Monooxygenase</keyword>
<evidence type="ECO:0000256" key="1">
    <source>
        <dbReference type="ARBA" id="ARBA00001974"/>
    </source>
</evidence>
<reference evidence="8" key="3">
    <citation type="submission" date="2023-11" db="EMBL/GenBank/DDBJ databases">
        <authorList>
            <person name="Beijen E."/>
            <person name="Ohm R.A."/>
        </authorList>
    </citation>
    <scope>NUCLEOTIDE SEQUENCE</scope>
    <source>
        <strain evidence="8">CBS 150709</strain>
    </source>
</reference>
<feature type="region of interest" description="Disordered" evidence="6">
    <location>
        <begin position="1"/>
        <end position="56"/>
    </location>
</feature>
<evidence type="ECO:0000256" key="4">
    <source>
        <dbReference type="ARBA" id="ARBA00023002"/>
    </source>
</evidence>
<reference evidence="9 10" key="2">
    <citation type="journal article" date="2016" name="Front. Microbiol.">
        <title>Genome and transcriptome sequences reveal the specific parasitism of the nematophagous Purpureocillium lilacinum 36-1.</title>
        <authorList>
            <person name="Xie J."/>
            <person name="Li S."/>
            <person name="Mo C."/>
            <person name="Xiao X."/>
            <person name="Peng D."/>
            <person name="Wang G."/>
            <person name="Xiao Y."/>
        </authorList>
    </citation>
    <scope>NUCLEOTIDE SEQUENCE [LARGE SCALE GENOMIC DNA]</scope>
    <source>
        <strain evidence="9 10">36-1</strain>
    </source>
</reference>
<evidence type="ECO:0000313" key="8">
    <source>
        <dbReference type="EMBL" id="KAK4093928.1"/>
    </source>
</evidence>
<dbReference type="Proteomes" id="UP001287286">
    <property type="component" value="Unassembled WGS sequence"/>
</dbReference>
<name>A0A2U3EC61_PURLI</name>
<keyword evidence="3" id="KW-0274">FAD</keyword>
<evidence type="ECO:0000256" key="5">
    <source>
        <dbReference type="ARBA" id="ARBA00023033"/>
    </source>
</evidence>
<gene>
    <name evidence="9" type="ORF">PCL_10719</name>
    <name evidence="8" type="ORF">Purlil1_1419</name>
</gene>
<protein>
    <submittedName>
        <fullName evidence="9">Monooxygenase</fullName>
    </submittedName>
</protein>
<dbReference type="EMBL" id="JAWRVI010000004">
    <property type="protein sequence ID" value="KAK4093928.1"/>
    <property type="molecule type" value="Genomic_DNA"/>
</dbReference>
<dbReference type="GO" id="GO:0004497">
    <property type="term" value="F:monooxygenase activity"/>
    <property type="evidence" value="ECO:0007669"/>
    <property type="project" value="UniProtKB-KW"/>
</dbReference>
<dbReference type="PRINTS" id="PR00420">
    <property type="entry name" value="RNGMNOXGNASE"/>
</dbReference>
<evidence type="ECO:0000259" key="7">
    <source>
        <dbReference type="Pfam" id="PF01494"/>
    </source>
</evidence>
<organism evidence="9 10">
    <name type="scientific">Purpureocillium lilacinum</name>
    <name type="common">Paecilomyces lilacinus</name>
    <dbReference type="NCBI Taxonomy" id="33203"/>
    <lineage>
        <taxon>Eukaryota</taxon>
        <taxon>Fungi</taxon>
        <taxon>Dikarya</taxon>
        <taxon>Ascomycota</taxon>
        <taxon>Pezizomycotina</taxon>
        <taxon>Sordariomycetes</taxon>
        <taxon>Hypocreomycetidae</taxon>
        <taxon>Hypocreales</taxon>
        <taxon>Ophiocordycipitaceae</taxon>
        <taxon>Purpureocillium</taxon>
    </lineage>
</organism>
<keyword evidence="11" id="KW-1185">Reference proteome</keyword>
<dbReference type="SUPFAM" id="SSF51905">
    <property type="entry name" value="FAD/NAD(P)-binding domain"/>
    <property type="match status" value="1"/>
</dbReference>
<keyword evidence="4" id="KW-0560">Oxidoreductase</keyword>
<dbReference type="PANTHER" id="PTHR47178:SF1">
    <property type="entry name" value="FAD-BINDING DOMAIN-CONTAINING PROTEIN-RELATED"/>
    <property type="match status" value="1"/>
</dbReference>
<dbReference type="EMBL" id="LCWV01000006">
    <property type="protein sequence ID" value="PWI72096.1"/>
    <property type="molecule type" value="Genomic_DNA"/>
</dbReference>
<dbReference type="Proteomes" id="UP000245956">
    <property type="component" value="Unassembled WGS sequence"/>
</dbReference>
<evidence type="ECO:0000313" key="10">
    <source>
        <dbReference type="Proteomes" id="UP000245956"/>
    </source>
</evidence>
<comment type="caution">
    <text evidence="9">The sequence shown here is derived from an EMBL/GenBank/DDBJ whole genome shotgun (WGS) entry which is preliminary data.</text>
</comment>
<reference evidence="8 11" key="4">
    <citation type="journal article" date="2024" name="Microbiol. Resour. Announc.">
        <title>Genome annotations for the ascomycete fungi Trichoderma harzianum, Trichoderma aggressivum, and Purpureocillium lilacinum.</title>
        <authorList>
            <person name="Beijen E.P.W."/>
            <person name="Ohm R.A."/>
        </authorList>
    </citation>
    <scope>NUCLEOTIDE SEQUENCE [LARGE SCALE GENOMIC DNA]</scope>
    <source>
        <strain evidence="8 11">CBS 150709</strain>
    </source>
</reference>
<dbReference type="InterPro" id="IPR036188">
    <property type="entry name" value="FAD/NAD-bd_sf"/>
</dbReference>
<proteinExistence type="predicted"/>
<dbReference type="AlphaFoldDB" id="A0A2U3EC61"/>
<reference evidence="9" key="1">
    <citation type="submission" date="2015-05" db="EMBL/GenBank/DDBJ databases">
        <authorList>
            <person name="Wang D.B."/>
            <person name="Wang M."/>
        </authorList>
    </citation>
    <scope>NUCLEOTIDE SEQUENCE</scope>
    <source>
        <strain evidence="9">36-1</strain>
    </source>
</reference>
<evidence type="ECO:0000256" key="2">
    <source>
        <dbReference type="ARBA" id="ARBA00022630"/>
    </source>
</evidence>
<comment type="cofactor">
    <cofactor evidence="1">
        <name>FAD</name>
        <dbReference type="ChEBI" id="CHEBI:57692"/>
    </cofactor>
</comment>
<dbReference type="Pfam" id="PF01494">
    <property type="entry name" value="FAD_binding_3"/>
    <property type="match status" value="1"/>
</dbReference>